<dbReference type="EMBL" id="FOPC01000008">
    <property type="protein sequence ID" value="SFG77836.1"/>
    <property type="molecule type" value="Genomic_DNA"/>
</dbReference>
<dbReference type="OrthoDB" id="828257at2"/>
<name>A0A1I2USB0_9BACT</name>
<dbReference type="Pfam" id="PF17170">
    <property type="entry name" value="DUF5128"/>
    <property type="match status" value="1"/>
</dbReference>
<evidence type="ECO:0000313" key="1">
    <source>
        <dbReference type="EMBL" id="SFG77836.1"/>
    </source>
</evidence>
<evidence type="ECO:0008006" key="3">
    <source>
        <dbReference type="Google" id="ProtNLM"/>
    </source>
</evidence>
<evidence type="ECO:0000313" key="2">
    <source>
        <dbReference type="Proteomes" id="UP000199642"/>
    </source>
</evidence>
<reference evidence="2" key="1">
    <citation type="submission" date="2016-10" db="EMBL/GenBank/DDBJ databases">
        <authorList>
            <person name="Varghese N."/>
            <person name="Submissions S."/>
        </authorList>
    </citation>
    <scope>NUCLEOTIDE SEQUENCE [LARGE SCALE GENOMIC DNA]</scope>
    <source>
        <strain evidence="2">DSM 19315</strain>
    </source>
</reference>
<protein>
    <recommendedName>
        <fullName evidence="3">6-bladed beta-propeller protein</fullName>
    </recommendedName>
</protein>
<keyword evidence="2" id="KW-1185">Reference proteome</keyword>
<organism evidence="1 2">
    <name type="scientific">Algoriphagus hitonicola</name>
    <dbReference type="NCBI Taxonomy" id="435880"/>
    <lineage>
        <taxon>Bacteria</taxon>
        <taxon>Pseudomonadati</taxon>
        <taxon>Bacteroidota</taxon>
        <taxon>Cytophagia</taxon>
        <taxon>Cytophagales</taxon>
        <taxon>Cyclobacteriaceae</taxon>
        <taxon>Algoriphagus</taxon>
    </lineage>
</organism>
<dbReference type="PROSITE" id="PS51257">
    <property type="entry name" value="PROKAR_LIPOPROTEIN"/>
    <property type="match status" value="1"/>
</dbReference>
<gene>
    <name evidence="1" type="ORF">SAMN04487988_1089</name>
</gene>
<proteinExistence type="predicted"/>
<sequence length="279" mass="32859">MTSRCIFFLFMLLLTFSCEEKKSDFSFVPINSEKPIFVSEIGESLDIIEIKTQYPISGVPTILKSDRYFYLFEEGFVTSLHQIDLKGNLKNSIDFGYDDKINADGITQVILRENEVGVVSMGKTVIWFDENLEELETEELPFKANFHYPLDKDKIISFNNRIDELEDYDILIKENQDIKKALPIRNEEYNFVYKSYSPFSHWGNYVLFSQAFNDTVYVWDREEFRPLFHVNFGSDAVLDRLTQIQHAMEMLAFLNEKKILVLTRRSSWVKFRENSFSVQ</sequence>
<accession>A0A1I2USB0</accession>
<dbReference type="AlphaFoldDB" id="A0A1I2USB0"/>
<dbReference type="Proteomes" id="UP000199642">
    <property type="component" value="Unassembled WGS sequence"/>
</dbReference>
<dbReference type="RefSeq" id="WP_092791823.1">
    <property type="nucleotide sequence ID" value="NZ_FOPC01000008.1"/>
</dbReference>